<evidence type="ECO:0000256" key="2">
    <source>
        <dbReference type="ARBA" id="ARBA00022670"/>
    </source>
</evidence>
<dbReference type="GO" id="GO:0004252">
    <property type="term" value="F:serine-type endopeptidase activity"/>
    <property type="evidence" value="ECO:0007669"/>
    <property type="project" value="InterPro"/>
</dbReference>
<keyword evidence="2" id="KW-0645">Protease</keyword>
<dbReference type="Gene3D" id="3.40.50.200">
    <property type="entry name" value="Peptidase S8/S53 domain"/>
    <property type="match status" value="1"/>
</dbReference>
<protein>
    <submittedName>
        <fullName evidence="6">Subtilase</fullName>
    </submittedName>
</protein>
<reference evidence="6" key="1">
    <citation type="journal article" date="2011" name="Curr. Microbiol.">
        <title>Subtilase genes diversity in the biogas digester microbiota.</title>
        <authorList>
            <person name="Cheng X."/>
            <person name="Gao M."/>
            <person name="Wang M."/>
            <person name="Liu H."/>
            <person name="Sun J."/>
            <person name="Gao J."/>
        </authorList>
    </citation>
    <scope>NUCLEOTIDE SEQUENCE</scope>
</reference>
<dbReference type="GO" id="GO:0006508">
    <property type="term" value="P:proteolysis"/>
    <property type="evidence" value="ECO:0007669"/>
    <property type="project" value="UniProtKB-KW"/>
</dbReference>
<sequence>GHGTHVAGIAGAGTNNGIGMSGVSWNGEIVSLRIFQANAFNCESVNDANIAAAMNYAGNLAQSTGRRVVVNMSLGSIPDSISDTCSLTLRSAVTSALNKNVVLVAAAGNYLTPDPVVGKAICCPARIPGVIAVGSIDERGIVDDWSARGSQLSVTAPGDSILSLDSVSGGYMNLSGTSMATPH</sequence>
<evidence type="ECO:0000313" key="6">
    <source>
        <dbReference type="EMBL" id="ADX07024.1"/>
    </source>
</evidence>
<dbReference type="PANTHER" id="PTHR43806:SF11">
    <property type="entry name" value="CEREVISIN-RELATED"/>
    <property type="match status" value="1"/>
</dbReference>
<dbReference type="InterPro" id="IPR000209">
    <property type="entry name" value="Peptidase_S8/S53_dom"/>
</dbReference>
<evidence type="ECO:0000256" key="4">
    <source>
        <dbReference type="ARBA" id="ARBA00022825"/>
    </source>
</evidence>
<dbReference type="PROSITE" id="PS00137">
    <property type="entry name" value="SUBTILASE_HIS"/>
    <property type="match status" value="1"/>
</dbReference>
<organism evidence="6">
    <name type="scientific">uncultured microorganism</name>
    <dbReference type="NCBI Taxonomy" id="358574"/>
    <lineage>
        <taxon>unclassified sequences</taxon>
        <taxon>environmental samples</taxon>
    </lineage>
</organism>
<dbReference type="PANTHER" id="PTHR43806">
    <property type="entry name" value="PEPTIDASE S8"/>
    <property type="match status" value="1"/>
</dbReference>
<dbReference type="SUPFAM" id="SSF52743">
    <property type="entry name" value="Subtilisin-like"/>
    <property type="match status" value="1"/>
</dbReference>
<feature type="non-terminal residue" evidence="6">
    <location>
        <position position="1"/>
    </location>
</feature>
<name>E9M4D5_9ZZZZ</name>
<evidence type="ECO:0000256" key="3">
    <source>
        <dbReference type="ARBA" id="ARBA00022801"/>
    </source>
</evidence>
<evidence type="ECO:0000256" key="1">
    <source>
        <dbReference type="ARBA" id="ARBA00011073"/>
    </source>
</evidence>
<dbReference type="Pfam" id="PF00082">
    <property type="entry name" value="Peptidase_S8"/>
    <property type="match status" value="1"/>
</dbReference>
<dbReference type="InterPro" id="IPR036852">
    <property type="entry name" value="Peptidase_S8/S53_dom_sf"/>
</dbReference>
<dbReference type="InterPro" id="IPR050131">
    <property type="entry name" value="Peptidase_S8_subtilisin-like"/>
</dbReference>
<feature type="non-terminal residue" evidence="6">
    <location>
        <position position="183"/>
    </location>
</feature>
<evidence type="ECO:0000259" key="5">
    <source>
        <dbReference type="Pfam" id="PF00082"/>
    </source>
</evidence>
<keyword evidence="3" id="KW-0378">Hydrolase</keyword>
<dbReference type="InterPro" id="IPR022398">
    <property type="entry name" value="Peptidase_S8_His-AS"/>
</dbReference>
<comment type="similarity">
    <text evidence="1">Belongs to the peptidase S8 family.</text>
</comment>
<dbReference type="EMBL" id="HQ189536">
    <property type="protein sequence ID" value="ADX07024.1"/>
    <property type="molecule type" value="Genomic_DNA"/>
</dbReference>
<accession>E9M4D5</accession>
<feature type="domain" description="Peptidase S8/S53" evidence="5">
    <location>
        <begin position="1"/>
        <end position="183"/>
    </location>
</feature>
<keyword evidence="4" id="KW-0720">Serine protease</keyword>
<proteinExistence type="inferred from homology"/>
<dbReference type="AlphaFoldDB" id="E9M4D5"/>
<dbReference type="PROSITE" id="PS51892">
    <property type="entry name" value="SUBTILASE"/>
    <property type="match status" value="1"/>
</dbReference>